<name>A0A5R8Z519_9PSED</name>
<dbReference type="OrthoDB" id="6892245at2"/>
<sequence>MYPHPEMVLAHLNETFQPLGIDPEAVYINQIDNVIDEAVVMSRSLLDEALHHLDQGVEPTYDQGLYGVFHEPGTFDPALRVGGLRLPDVERFVGQMLRARR</sequence>
<organism evidence="1 2">
    <name type="scientific">Pseudomonas mosselii</name>
    <dbReference type="NCBI Taxonomy" id="78327"/>
    <lineage>
        <taxon>Bacteria</taxon>
        <taxon>Pseudomonadati</taxon>
        <taxon>Pseudomonadota</taxon>
        <taxon>Gammaproteobacteria</taxon>
        <taxon>Pseudomonadales</taxon>
        <taxon>Pseudomonadaceae</taxon>
        <taxon>Pseudomonas</taxon>
    </lineage>
</organism>
<evidence type="ECO:0000313" key="2">
    <source>
        <dbReference type="Proteomes" id="UP000309819"/>
    </source>
</evidence>
<comment type="caution">
    <text evidence="1">The sequence shown here is derived from an EMBL/GenBank/DDBJ whole genome shotgun (WGS) entry which is preliminary data.</text>
</comment>
<dbReference type="AlphaFoldDB" id="A0A5R8Z519"/>
<keyword evidence="2" id="KW-1185">Reference proteome</keyword>
<protein>
    <submittedName>
        <fullName evidence="1">Uncharacterized protein</fullName>
    </submittedName>
</protein>
<evidence type="ECO:0000313" key="1">
    <source>
        <dbReference type="EMBL" id="TLP60036.1"/>
    </source>
</evidence>
<dbReference type="RefSeq" id="WP_138219763.1">
    <property type="nucleotide sequence ID" value="NZ_VAUO01000005.1"/>
</dbReference>
<dbReference type="EMBL" id="VAUO01000005">
    <property type="protein sequence ID" value="TLP60036.1"/>
    <property type="molecule type" value="Genomic_DNA"/>
</dbReference>
<gene>
    <name evidence="1" type="ORF">FEM01_12570</name>
</gene>
<reference evidence="1 2" key="1">
    <citation type="submission" date="2019-05" db="EMBL/GenBank/DDBJ databases">
        <title>Pseudomonas sp. SC006 isolated from lettuce that can produce HBGAs.</title>
        <authorList>
            <person name="Wang D."/>
            <person name="Liao N."/>
            <person name="Liu D."/>
            <person name="Zhang Z."/>
            <person name="Zou S."/>
        </authorList>
    </citation>
    <scope>NUCLEOTIDE SEQUENCE [LARGE SCALE GENOMIC DNA]</scope>
    <source>
        <strain evidence="1 2">SC006</strain>
    </source>
</reference>
<accession>A0A5R8Z519</accession>
<dbReference type="Proteomes" id="UP000309819">
    <property type="component" value="Unassembled WGS sequence"/>
</dbReference>
<proteinExistence type="predicted"/>